<feature type="domain" description="BTB" evidence="1">
    <location>
        <begin position="47"/>
        <end position="111"/>
    </location>
</feature>
<organism evidence="2 3">
    <name type="scientific">Psilocybe cf. subviscida</name>
    <dbReference type="NCBI Taxonomy" id="2480587"/>
    <lineage>
        <taxon>Eukaryota</taxon>
        <taxon>Fungi</taxon>
        <taxon>Dikarya</taxon>
        <taxon>Basidiomycota</taxon>
        <taxon>Agaricomycotina</taxon>
        <taxon>Agaricomycetes</taxon>
        <taxon>Agaricomycetidae</taxon>
        <taxon>Agaricales</taxon>
        <taxon>Agaricineae</taxon>
        <taxon>Strophariaceae</taxon>
        <taxon>Psilocybe</taxon>
    </lineage>
</organism>
<accession>A0A8H5EZ97</accession>
<gene>
    <name evidence="2" type="ORF">D9619_012020</name>
</gene>
<dbReference type="InterPro" id="IPR011333">
    <property type="entry name" value="SKP1/BTB/POZ_sf"/>
</dbReference>
<reference evidence="2 3" key="1">
    <citation type="journal article" date="2020" name="ISME J.">
        <title>Uncovering the hidden diversity of litter-decomposition mechanisms in mushroom-forming fungi.</title>
        <authorList>
            <person name="Floudas D."/>
            <person name="Bentzer J."/>
            <person name="Ahren D."/>
            <person name="Johansson T."/>
            <person name="Persson P."/>
            <person name="Tunlid A."/>
        </authorList>
    </citation>
    <scope>NUCLEOTIDE SEQUENCE [LARGE SCALE GENOMIC DNA]</scope>
    <source>
        <strain evidence="2 3">CBS 101986</strain>
    </source>
</reference>
<dbReference type="AlphaFoldDB" id="A0A8H5EZ97"/>
<evidence type="ECO:0000259" key="1">
    <source>
        <dbReference type="PROSITE" id="PS50097"/>
    </source>
</evidence>
<evidence type="ECO:0000313" key="2">
    <source>
        <dbReference type="EMBL" id="KAF5318085.1"/>
    </source>
</evidence>
<dbReference type="Gene3D" id="3.30.710.10">
    <property type="entry name" value="Potassium Channel Kv1.1, Chain A"/>
    <property type="match status" value="1"/>
</dbReference>
<dbReference type="OrthoDB" id="3044562at2759"/>
<evidence type="ECO:0000313" key="3">
    <source>
        <dbReference type="Proteomes" id="UP000567179"/>
    </source>
</evidence>
<protein>
    <recommendedName>
        <fullName evidence="1">BTB domain-containing protein</fullName>
    </recommendedName>
</protein>
<dbReference type="Proteomes" id="UP000567179">
    <property type="component" value="Unassembled WGS sequence"/>
</dbReference>
<name>A0A8H5EZ97_9AGAR</name>
<dbReference type="PROSITE" id="PS50097">
    <property type="entry name" value="BTB"/>
    <property type="match status" value="1"/>
</dbReference>
<dbReference type="SUPFAM" id="SSF54695">
    <property type="entry name" value="POZ domain"/>
    <property type="match status" value="1"/>
</dbReference>
<dbReference type="SMART" id="SM00225">
    <property type="entry name" value="BTB"/>
    <property type="match status" value="1"/>
</dbReference>
<dbReference type="EMBL" id="JAACJJ010000031">
    <property type="protein sequence ID" value="KAF5318085.1"/>
    <property type="molecule type" value="Genomic_DNA"/>
</dbReference>
<keyword evidence="3" id="KW-1185">Reference proteome</keyword>
<comment type="caution">
    <text evidence="2">The sequence shown here is derived from an EMBL/GenBank/DDBJ whole genome shotgun (WGS) entry which is preliminary data.</text>
</comment>
<dbReference type="InterPro" id="IPR000210">
    <property type="entry name" value="BTB/POZ_dom"/>
</dbReference>
<proteinExistence type="predicted"/>
<sequence length="332" mass="37188">MPAVLPPPPLGSPPRPPRRRRDSIDDAMAIAAMLDVEKSTRFWFAAGTVVIQAENVQFRIHWDILATRSTVFKDLFELPQAANETYVEGCPLVIVQDAAEDWVIFLEVLYYSSPVGAFERDLAFYASLVRLGRKYAFADFAEASLKHLQTTLQNVSIHRSVKMTKGLTPASLYKLASVAEELGIQVLLPPLYFSVLSSLNLLEISDGLTVEGASALTFPPQFRRMVIRNRDRFNHELRASCRWLLHPVAPSVIPVAACTSRAECSASLEKKRNAIIQDDIYTHLEKLHEFPGMCPECASRASSQVSSQFSDFYNHNLLSIFDLRIPLATFTD</sequence>
<dbReference type="Pfam" id="PF00651">
    <property type="entry name" value="BTB"/>
    <property type="match status" value="1"/>
</dbReference>